<organism evidence="1 2">
    <name type="scientific">Neisseria subflava</name>
    <dbReference type="NCBI Taxonomy" id="28449"/>
    <lineage>
        <taxon>Bacteria</taxon>
        <taxon>Pseudomonadati</taxon>
        <taxon>Pseudomonadota</taxon>
        <taxon>Betaproteobacteria</taxon>
        <taxon>Neisseriales</taxon>
        <taxon>Neisseriaceae</taxon>
        <taxon>Neisseria</taxon>
    </lineage>
</organism>
<accession>A0A9X9HZ26</accession>
<dbReference type="RefSeq" id="WP_254321728.1">
    <property type="nucleotide sequence ID" value="NZ_CP073116.1"/>
</dbReference>
<protein>
    <submittedName>
        <fullName evidence="1">Uncharacterized protein</fullName>
    </submittedName>
</protein>
<dbReference type="AlphaFoldDB" id="A0A9X9HZ26"/>
<name>A0A9X9HZ26_NEISU</name>
<dbReference type="EMBL" id="CP073116">
    <property type="protein sequence ID" value="UTG72262.1"/>
    <property type="molecule type" value="Genomic_DNA"/>
</dbReference>
<sequence>MAKVTYEEFYFVPDDENLNIDVIDGYFQENGNIGKYDKNMRCPECKIPHLKYTPRGETHRSYLSAIDINLHKAGCAHRYDVSSTRNTKAYFESLSDDQVADKLAAMQRALNRTNTTNGNSGASNLQRPVDNPFILVTDNKGDQIRRSLPRRNLNNPLNKEDADLLCAFYARYAHLKVEIETRTRNNEAYNLHYLHIYTTNGKQYRIYRGTYEDKVFPEKSYDVLLIGKFSEKTLPFRLQRINLIERNTKYGNRPNHYAIIIVET</sequence>
<dbReference type="Proteomes" id="UP001057305">
    <property type="component" value="Chromosome"/>
</dbReference>
<gene>
    <name evidence="1" type="ORF">KCG56_01970</name>
</gene>
<evidence type="ECO:0000313" key="1">
    <source>
        <dbReference type="EMBL" id="UTG72262.1"/>
    </source>
</evidence>
<reference evidence="1" key="1">
    <citation type="submission" date="2021-04" db="EMBL/GenBank/DDBJ databases">
        <title>Characterizing Neisseria spp. as novel respiratory pathobionts in bronchiectasis.</title>
        <authorList>
            <person name="Li L."/>
            <person name="Mac Aogain M."/>
            <person name="Xu T."/>
            <person name="Jaggi T.K."/>
            <person name="Chan L.Y."/>
            <person name="Keir H.R."/>
            <person name="Dicker A.J."/>
            <person name="Qu J."/>
            <person name="Liu Y."/>
            <person name="Chen H.S."/>
            <person name="Koh M.S."/>
            <person name="Ong T.H."/>
            <person name="Lim A.Y.H."/>
            <person name="Abisheganaden J."/>
            <person name="Low T.B."/>
            <person name="Oliver B.G."/>
            <person name="Tan N.S."/>
            <person name="Fang M."/>
            <person name="Chalmers J.D."/>
            <person name="Chotirmall S.H."/>
        </authorList>
    </citation>
    <scope>NUCLEOTIDE SEQUENCE</scope>
    <source>
        <strain evidence="1">TT0073</strain>
    </source>
</reference>
<evidence type="ECO:0000313" key="2">
    <source>
        <dbReference type="Proteomes" id="UP001057305"/>
    </source>
</evidence>
<proteinExistence type="predicted"/>